<gene>
    <name evidence="2" type="ORF">ACFPM3_13855</name>
</gene>
<dbReference type="Gene3D" id="1.10.10.10">
    <property type="entry name" value="Winged helix-like DNA-binding domain superfamily/Winged helix DNA-binding domain"/>
    <property type="match status" value="1"/>
</dbReference>
<evidence type="ECO:0000313" key="2">
    <source>
        <dbReference type="EMBL" id="MFC5023219.1"/>
    </source>
</evidence>
<sequence length="169" mass="18592">MSRTTPTLSPADPGATDDELAGQPIGYWSGAAHRAVIGYIRDAMARIDVTQPQWWTLNRVDVDGPGPTREDVAAAIGELAGGDHEVFRVVDQLLHRGWLSAGDDGRLRLTDTGRTAKARVKNLVTDLRTQVHEGVPDEEYVAALKVLRRMIRNVEDATRDASQVRQRSL</sequence>
<feature type="region of interest" description="Disordered" evidence="1">
    <location>
        <begin position="1"/>
        <end position="21"/>
    </location>
</feature>
<dbReference type="InterPro" id="IPR036390">
    <property type="entry name" value="WH_DNA-bd_sf"/>
</dbReference>
<dbReference type="Proteomes" id="UP001595829">
    <property type="component" value="Unassembled WGS sequence"/>
</dbReference>
<accession>A0ABV9XFI1</accession>
<evidence type="ECO:0000313" key="3">
    <source>
        <dbReference type="Proteomes" id="UP001595829"/>
    </source>
</evidence>
<dbReference type="InterPro" id="IPR036388">
    <property type="entry name" value="WH-like_DNA-bd_sf"/>
</dbReference>
<dbReference type="SUPFAM" id="SSF46785">
    <property type="entry name" value="Winged helix' DNA-binding domain"/>
    <property type="match status" value="1"/>
</dbReference>
<protein>
    <submittedName>
        <fullName evidence="2">MarR family winged helix-turn-helix transcriptional regulator</fullName>
    </submittedName>
</protein>
<dbReference type="RefSeq" id="WP_345687986.1">
    <property type="nucleotide sequence ID" value="NZ_BAABIT010000001.1"/>
</dbReference>
<comment type="caution">
    <text evidence="2">The sequence shown here is derived from an EMBL/GenBank/DDBJ whole genome shotgun (WGS) entry which is preliminary data.</text>
</comment>
<name>A0ABV9XFI1_9ACTN</name>
<evidence type="ECO:0000256" key="1">
    <source>
        <dbReference type="SAM" id="MobiDB-lite"/>
    </source>
</evidence>
<dbReference type="EMBL" id="JBHSJD010000008">
    <property type="protein sequence ID" value="MFC5023219.1"/>
    <property type="molecule type" value="Genomic_DNA"/>
</dbReference>
<keyword evidence="3" id="KW-1185">Reference proteome</keyword>
<reference evidence="3" key="1">
    <citation type="journal article" date="2019" name="Int. J. Syst. Evol. Microbiol.">
        <title>The Global Catalogue of Microorganisms (GCM) 10K type strain sequencing project: providing services to taxonomists for standard genome sequencing and annotation.</title>
        <authorList>
            <consortium name="The Broad Institute Genomics Platform"/>
            <consortium name="The Broad Institute Genome Sequencing Center for Infectious Disease"/>
            <person name="Wu L."/>
            <person name="Ma J."/>
        </authorList>
    </citation>
    <scope>NUCLEOTIDE SEQUENCE [LARGE SCALE GENOMIC DNA]</scope>
    <source>
        <strain evidence="3">CGMCC 4.1648</strain>
    </source>
</reference>
<proteinExistence type="predicted"/>
<organism evidence="2 3">
    <name type="scientific">Streptomyces coeruleoprunus</name>
    <dbReference type="NCBI Taxonomy" id="285563"/>
    <lineage>
        <taxon>Bacteria</taxon>
        <taxon>Bacillati</taxon>
        <taxon>Actinomycetota</taxon>
        <taxon>Actinomycetes</taxon>
        <taxon>Kitasatosporales</taxon>
        <taxon>Streptomycetaceae</taxon>
        <taxon>Streptomyces</taxon>
    </lineage>
</organism>